<comment type="caution">
    <text evidence="8">The sequence shown here is derived from an EMBL/GenBank/DDBJ whole genome shotgun (WGS) entry which is preliminary data.</text>
</comment>
<evidence type="ECO:0000256" key="2">
    <source>
        <dbReference type="ARBA" id="ARBA00022603"/>
    </source>
</evidence>
<dbReference type="SUPFAM" id="SSF53335">
    <property type="entry name" value="S-adenosyl-L-methionine-dependent methyltransferases"/>
    <property type="match status" value="1"/>
</dbReference>
<evidence type="ECO:0000256" key="6">
    <source>
        <dbReference type="ARBA" id="ARBA00047942"/>
    </source>
</evidence>
<feature type="non-terminal residue" evidence="8">
    <location>
        <position position="1"/>
    </location>
</feature>
<dbReference type="GO" id="GO:0032259">
    <property type="term" value="P:methylation"/>
    <property type="evidence" value="ECO:0007669"/>
    <property type="project" value="UniProtKB-KW"/>
</dbReference>
<comment type="catalytic activity">
    <reaction evidence="6">
        <text>a 2'-deoxyadenosine in DNA + S-adenosyl-L-methionine = an N(6)-methyl-2'-deoxyadenosine in DNA + S-adenosyl-L-homocysteine + H(+)</text>
        <dbReference type="Rhea" id="RHEA:15197"/>
        <dbReference type="Rhea" id="RHEA-COMP:12418"/>
        <dbReference type="Rhea" id="RHEA-COMP:12419"/>
        <dbReference type="ChEBI" id="CHEBI:15378"/>
        <dbReference type="ChEBI" id="CHEBI:57856"/>
        <dbReference type="ChEBI" id="CHEBI:59789"/>
        <dbReference type="ChEBI" id="CHEBI:90615"/>
        <dbReference type="ChEBI" id="CHEBI:90616"/>
        <dbReference type="EC" id="2.1.1.72"/>
    </reaction>
</comment>
<dbReference type="PRINTS" id="PR00507">
    <property type="entry name" value="N12N6MTFRASE"/>
</dbReference>
<dbReference type="EC" id="2.1.1.72" evidence="1"/>
<protein>
    <recommendedName>
        <fullName evidence="1">site-specific DNA-methyltransferase (adenine-specific)</fullName>
        <ecNumber evidence="1">2.1.1.72</ecNumber>
    </recommendedName>
</protein>
<evidence type="ECO:0000256" key="3">
    <source>
        <dbReference type="ARBA" id="ARBA00022679"/>
    </source>
</evidence>
<name>A0A6A8LUE2_9LACO</name>
<dbReference type="EMBL" id="WKKZ01001367">
    <property type="protein sequence ID" value="MSE06803.1"/>
    <property type="molecule type" value="Genomic_DNA"/>
</dbReference>
<feature type="non-terminal residue" evidence="8">
    <location>
        <position position="92"/>
    </location>
</feature>
<dbReference type="InterPro" id="IPR029063">
    <property type="entry name" value="SAM-dependent_MTases_sf"/>
</dbReference>
<keyword evidence="5" id="KW-0680">Restriction system</keyword>
<keyword evidence="2 8" id="KW-0489">Methyltransferase</keyword>
<dbReference type="PANTHER" id="PTHR42933:SF1">
    <property type="entry name" value="SITE-SPECIFIC DNA-METHYLTRANSFERASE (ADENINE-SPECIFIC)"/>
    <property type="match status" value="1"/>
</dbReference>
<dbReference type="GO" id="GO:0008170">
    <property type="term" value="F:N-methyltransferase activity"/>
    <property type="evidence" value="ECO:0007669"/>
    <property type="project" value="InterPro"/>
</dbReference>
<evidence type="ECO:0000256" key="4">
    <source>
        <dbReference type="ARBA" id="ARBA00022691"/>
    </source>
</evidence>
<dbReference type="InterPro" id="IPR003356">
    <property type="entry name" value="DNA_methylase_A-5"/>
</dbReference>
<dbReference type="InterPro" id="IPR051537">
    <property type="entry name" value="DNA_Adenine_Mtase"/>
</dbReference>
<dbReference type="PANTHER" id="PTHR42933">
    <property type="entry name" value="SLR6095 PROTEIN"/>
    <property type="match status" value="1"/>
</dbReference>
<dbReference type="GO" id="GO:0009307">
    <property type="term" value="P:DNA restriction-modification system"/>
    <property type="evidence" value="ECO:0007669"/>
    <property type="project" value="UniProtKB-KW"/>
</dbReference>
<organism evidence="8 9">
    <name type="scientific">Ligilactobacillus salivarius</name>
    <dbReference type="NCBI Taxonomy" id="1624"/>
    <lineage>
        <taxon>Bacteria</taxon>
        <taxon>Bacillati</taxon>
        <taxon>Bacillota</taxon>
        <taxon>Bacilli</taxon>
        <taxon>Lactobacillales</taxon>
        <taxon>Lactobacillaceae</taxon>
        <taxon>Ligilactobacillus</taxon>
    </lineage>
</organism>
<sequence>NSDNWRGEDVMGIFFNEFNRYKKKSESGQVFTPEHITSFMYRLIEVNKDSVVLDAACGSGGFLTKSMSNMIQEAGGVSSSSAESIRKSQLYG</sequence>
<gene>
    <name evidence="8" type="ORF">GKC34_14060</name>
</gene>
<keyword evidence="4" id="KW-0949">S-adenosyl-L-methionine</keyword>
<evidence type="ECO:0000256" key="5">
    <source>
        <dbReference type="ARBA" id="ARBA00022747"/>
    </source>
</evidence>
<feature type="domain" description="DNA methylase adenine-specific" evidence="7">
    <location>
        <begin position="14"/>
        <end position="92"/>
    </location>
</feature>
<evidence type="ECO:0000256" key="1">
    <source>
        <dbReference type="ARBA" id="ARBA00011900"/>
    </source>
</evidence>
<proteinExistence type="predicted"/>
<dbReference type="GO" id="GO:0009007">
    <property type="term" value="F:site-specific DNA-methyltransferase (adenine-specific) activity"/>
    <property type="evidence" value="ECO:0007669"/>
    <property type="project" value="UniProtKB-EC"/>
</dbReference>
<evidence type="ECO:0000259" key="7">
    <source>
        <dbReference type="Pfam" id="PF02384"/>
    </source>
</evidence>
<dbReference type="Gene3D" id="3.40.50.150">
    <property type="entry name" value="Vaccinia Virus protein VP39"/>
    <property type="match status" value="1"/>
</dbReference>
<dbReference type="GO" id="GO:0003677">
    <property type="term" value="F:DNA binding"/>
    <property type="evidence" value="ECO:0007669"/>
    <property type="project" value="InterPro"/>
</dbReference>
<accession>A0A6A8LUE2</accession>
<evidence type="ECO:0000313" key="8">
    <source>
        <dbReference type="EMBL" id="MSE06803.1"/>
    </source>
</evidence>
<dbReference type="AlphaFoldDB" id="A0A6A8LUE2"/>
<reference evidence="8 9" key="1">
    <citation type="submission" date="2019-11" db="EMBL/GenBank/DDBJ databases">
        <title>Draft Genome Sequence of Plant Growth-Promoting Rhizosphere-Associated Bacteria.</title>
        <authorList>
            <person name="Vasilyev I.Y."/>
            <person name="Radchenko V."/>
            <person name="Ilnitskaya E.V."/>
        </authorList>
    </citation>
    <scope>NUCLEOTIDE SEQUENCE [LARGE SCALE GENOMIC DNA]</scope>
    <source>
        <strain evidence="8 9">VRA_1sq_f</strain>
    </source>
</reference>
<keyword evidence="3" id="KW-0808">Transferase</keyword>
<dbReference type="Proteomes" id="UP000437575">
    <property type="component" value="Unassembled WGS sequence"/>
</dbReference>
<evidence type="ECO:0000313" key="9">
    <source>
        <dbReference type="Proteomes" id="UP000437575"/>
    </source>
</evidence>
<dbReference type="Pfam" id="PF02384">
    <property type="entry name" value="N6_Mtase"/>
    <property type="match status" value="1"/>
</dbReference>